<feature type="chain" id="PRO_5038430063" description="Lipoprotein" evidence="1">
    <location>
        <begin position="26"/>
        <end position="287"/>
    </location>
</feature>
<sequence length="287" mass="31939">MKQCFKLLTLAVGLLAGITMTSCLGGDSEYQNSGSAIAKVYSNYGMYYYFMTPGRTLTITPTEASVNSLESKNENFKMSNLVGKIVNIGYMWNPDDPNVVQDDKGIQGVDLVAIQSLDFPTLVVSEGNTGTERDSVATHPIISLSPTDAYGQQYQPYFYDDNKSDIIVPVKYFAPNDSRATSASLTLVYYPDDLATISDKNNGTLRLYLNYRVLGVEEYSTQNTYSNFVAFNLRDMNSNILGRWGSSMPEKVKIVARVNAYSTDIDNSETKEEVYDVLTIEELESQQ</sequence>
<reference evidence="2" key="1">
    <citation type="journal article" date="2021" name="PeerJ">
        <title>Extensive microbial diversity within the chicken gut microbiome revealed by metagenomics and culture.</title>
        <authorList>
            <person name="Gilroy R."/>
            <person name="Ravi A."/>
            <person name="Getino M."/>
            <person name="Pursley I."/>
            <person name="Horton D.L."/>
            <person name="Alikhan N.F."/>
            <person name="Baker D."/>
            <person name="Gharbi K."/>
            <person name="Hall N."/>
            <person name="Watson M."/>
            <person name="Adriaenssens E.M."/>
            <person name="Foster-Nyarko E."/>
            <person name="Jarju S."/>
            <person name="Secka A."/>
            <person name="Antonio M."/>
            <person name="Oren A."/>
            <person name="Chaudhuri R.R."/>
            <person name="La Ragione R."/>
            <person name="Hildebrand F."/>
            <person name="Pallen M.J."/>
        </authorList>
    </citation>
    <scope>NUCLEOTIDE SEQUENCE</scope>
    <source>
        <strain evidence="2">B3-3758</strain>
    </source>
</reference>
<dbReference type="Gene3D" id="2.60.40.3220">
    <property type="match status" value="1"/>
</dbReference>
<dbReference type="AlphaFoldDB" id="A0A9E2KH02"/>
<name>A0A9E2KH02_9BACE</name>
<evidence type="ECO:0000313" key="2">
    <source>
        <dbReference type="EMBL" id="MBU3814536.1"/>
    </source>
</evidence>
<dbReference type="EMBL" id="JAHLFO010000117">
    <property type="protein sequence ID" value="MBU3814536.1"/>
    <property type="molecule type" value="Genomic_DNA"/>
</dbReference>
<proteinExistence type="predicted"/>
<organism evidence="2 3">
    <name type="scientific">Candidatus Bacteroides intestinipullorum</name>
    <dbReference type="NCBI Taxonomy" id="2838471"/>
    <lineage>
        <taxon>Bacteria</taxon>
        <taxon>Pseudomonadati</taxon>
        <taxon>Bacteroidota</taxon>
        <taxon>Bacteroidia</taxon>
        <taxon>Bacteroidales</taxon>
        <taxon>Bacteroidaceae</taxon>
        <taxon>Bacteroides</taxon>
    </lineage>
</organism>
<dbReference type="Proteomes" id="UP000824236">
    <property type="component" value="Unassembled WGS sequence"/>
</dbReference>
<accession>A0A9E2KH02</accession>
<evidence type="ECO:0000313" key="3">
    <source>
        <dbReference type="Proteomes" id="UP000824236"/>
    </source>
</evidence>
<reference evidence="2" key="2">
    <citation type="submission" date="2021-04" db="EMBL/GenBank/DDBJ databases">
        <authorList>
            <person name="Gilroy R."/>
        </authorList>
    </citation>
    <scope>NUCLEOTIDE SEQUENCE</scope>
    <source>
        <strain evidence="2">B3-3758</strain>
    </source>
</reference>
<keyword evidence="1" id="KW-0732">Signal</keyword>
<evidence type="ECO:0000256" key="1">
    <source>
        <dbReference type="SAM" id="SignalP"/>
    </source>
</evidence>
<dbReference type="PROSITE" id="PS51257">
    <property type="entry name" value="PROKAR_LIPOPROTEIN"/>
    <property type="match status" value="1"/>
</dbReference>
<protein>
    <recommendedName>
        <fullName evidence="4">Lipoprotein</fullName>
    </recommendedName>
</protein>
<evidence type="ECO:0008006" key="4">
    <source>
        <dbReference type="Google" id="ProtNLM"/>
    </source>
</evidence>
<comment type="caution">
    <text evidence="2">The sequence shown here is derived from an EMBL/GenBank/DDBJ whole genome shotgun (WGS) entry which is preliminary data.</text>
</comment>
<gene>
    <name evidence="2" type="ORF">H9791_08545</name>
</gene>
<feature type="signal peptide" evidence="1">
    <location>
        <begin position="1"/>
        <end position="25"/>
    </location>
</feature>